<reference evidence="2" key="2">
    <citation type="submission" date="2022-04" db="EMBL/GenBank/DDBJ databases">
        <title>Complete Genome Sequence of Flavobacterium sediminilitoris YSM-43, Isolated from a Tidal Sediment.</title>
        <authorList>
            <person name="Lee P.A."/>
        </authorList>
    </citation>
    <scope>NUCLEOTIDE SEQUENCE</scope>
    <source>
        <strain evidence="2">YSM-43</strain>
    </source>
</reference>
<gene>
    <name evidence="2" type="ORF">LXD69_10210</name>
</gene>
<dbReference type="PROSITE" id="PS51257">
    <property type="entry name" value="PROKAR_LIPOPROTEIN"/>
    <property type="match status" value="1"/>
</dbReference>
<dbReference type="EMBL" id="CP090145">
    <property type="protein sequence ID" value="UOX32425.1"/>
    <property type="molecule type" value="Genomic_DNA"/>
</dbReference>
<accession>A0ABY4HI68</accession>
<keyword evidence="3" id="KW-1185">Reference proteome</keyword>
<keyword evidence="1" id="KW-0472">Membrane</keyword>
<dbReference type="RefSeq" id="WP_246915166.1">
    <property type="nucleotide sequence ID" value="NZ_CP090145.1"/>
</dbReference>
<dbReference type="Proteomes" id="UP000830454">
    <property type="component" value="Chromosome"/>
</dbReference>
<keyword evidence="1" id="KW-0812">Transmembrane</keyword>
<evidence type="ECO:0000313" key="2">
    <source>
        <dbReference type="EMBL" id="UOX32425.1"/>
    </source>
</evidence>
<evidence type="ECO:0008006" key="4">
    <source>
        <dbReference type="Google" id="ProtNLM"/>
    </source>
</evidence>
<evidence type="ECO:0000256" key="1">
    <source>
        <dbReference type="SAM" id="Phobius"/>
    </source>
</evidence>
<feature type="transmembrane region" description="Helical" evidence="1">
    <location>
        <begin position="115"/>
        <end position="140"/>
    </location>
</feature>
<evidence type="ECO:0000313" key="3">
    <source>
        <dbReference type="Proteomes" id="UP000830454"/>
    </source>
</evidence>
<proteinExistence type="predicted"/>
<name>A0ABY4HI68_9FLAO</name>
<reference evidence="2" key="1">
    <citation type="submission" date="2021-12" db="EMBL/GenBank/DDBJ databases">
        <authorList>
            <person name="Cha I.-T."/>
            <person name="Lee K.-E."/>
            <person name="Park S.-J."/>
        </authorList>
    </citation>
    <scope>NUCLEOTIDE SEQUENCE</scope>
    <source>
        <strain evidence="2">YSM-43</strain>
    </source>
</reference>
<organism evidence="2 3">
    <name type="scientific">Flavobacterium sediminilitoris</name>
    <dbReference type="NCBI Taxonomy" id="2024526"/>
    <lineage>
        <taxon>Bacteria</taxon>
        <taxon>Pseudomonadati</taxon>
        <taxon>Bacteroidota</taxon>
        <taxon>Flavobacteriia</taxon>
        <taxon>Flavobacteriales</taxon>
        <taxon>Flavobacteriaceae</taxon>
        <taxon>Flavobacterium</taxon>
    </lineage>
</organism>
<protein>
    <recommendedName>
        <fullName evidence="4">Lipoprotein</fullName>
    </recommendedName>
</protein>
<sequence length="158" mass="18508">MRLILVIISFVLFSCGSIKKDKTNLKLESSSNEDSNSSSNTNRWINSNDYILEPVDLTKPMFWNNNGKKDTVWNTRVINNTRYIKEEIKEDTNQIKKSNEKLSIDKKNKETDNTFLILGVFSAFFLFIIIVIIIAIYLIIREYKATTKLFENLKWNKN</sequence>
<keyword evidence="1" id="KW-1133">Transmembrane helix</keyword>